<proteinExistence type="predicted"/>
<evidence type="ECO:0000313" key="1">
    <source>
        <dbReference type="EMBL" id="EEF38079.1"/>
    </source>
</evidence>
<organism evidence="1 2">
    <name type="scientific">Ricinus communis</name>
    <name type="common">Castor bean</name>
    <dbReference type="NCBI Taxonomy" id="3988"/>
    <lineage>
        <taxon>Eukaryota</taxon>
        <taxon>Viridiplantae</taxon>
        <taxon>Streptophyta</taxon>
        <taxon>Embryophyta</taxon>
        <taxon>Tracheophyta</taxon>
        <taxon>Spermatophyta</taxon>
        <taxon>Magnoliopsida</taxon>
        <taxon>eudicotyledons</taxon>
        <taxon>Gunneridae</taxon>
        <taxon>Pentapetalae</taxon>
        <taxon>rosids</taxon>
        <taxon>fabids</taxon>
        <taxon>Malpighiales</taxon>
        <taxon>Euphorbiaceae</taxon>
        <taxon>Acalyphoideae</taxon>
        <taxon>Acalypheae</taxon>
        <taxon>Ricinus</taxon>
    </lineage>
</organism>
<sequence length="136" mass="15667">MFLKSRTDSLMPKFQVLEDSLKWMFQGENTVVVKRILYLLPKAYPMVSPKEVDESKKQKAVLMLGEEEAERLFGGTVDQELEHDISDKPILELLKEILHLELSWTGDSKMSSMEDAIPKLVVDMEKFEEAMDSCIK</sequence>
<gene>
    <name evidence="1" type="ORF">RCOM_0961890</name>
</gene>
<accession>B9SEC0</accession>
<dbReference type="Proteomes" id="UP000008311">
    <property type="component" value="Unassembled WGS sequence"/>
</dbReference>
<dbReference type="AlphaFoldDB" id="B9SEC0"/>
<keyword evidence="2" id="KW-1185">Reference proteome</keyword>
<dbReference type="InParanoid" id="B9SEC0"/>
<evidence type="ECO:0000313" key="2">
    <source>
        <dbReference type="Proteomes" id="UP000008311"/>
    </source>
</evidence>
<name>B9SEC0_RICCO</name>
<reference evidence="2" key="1">
    <citation type="journal article" date="2010" name="Nat. Biotechnol.">
        <title>Draft genome sequence of the oilseed species Ricinus communis.</title>
        <authorList>
            <person name="Chan A.P."/>
            <person name="Crabtree J."/>
            <person name="Zhao Q."/>
            <person name="Lorenzi H."/>
            <person name="Orvis J."/>
            <person name="Puiu D."/>
            <person name="Melake-Berhan A."/>
            <person name="Jones K.M."/>
            <person name="Redman J."/>
            <person name="Chen G."/>
            <person name="Cahoon E.B."/>
            <person name="Gedil M."/>
            <person name="Stanke M."/>
            <person name="Haas B.J."/>
            <person name="Wortman J.R."/>
            <person name="Fraser-Liggett C.M."/>
            <person name="Ravel J."/>
            <person name="Rabinowicz P.D."/>
        </authorList>
    </citation>
    <scope>NUCLEOTIDE SEQUENCE [LARGE SCALE GENOMIC DNA]</scope>
    <source>
        <strain evidence="2">cv. Hale</strain>
    </source>
</reference>
<protein>
    <submittedName>
        <fullName evidence="1">Uncharacterized protein</fullName>
    </submittedName>
</protein>
<dbReference type="EMBL" id="EQ973935">
    <property type="protein sequence ID" value="EEF38079.1"/>
    <property type="molecule type" value="Genomic_DNA"/>
</dbReference>